<dbReference type="Pfam" id="PF00153">
    <property type="entry name" value="Mito_carr"/>
    <property type="match status" value="3"/>
</dbReference>
<feature type="repeat" description="Solcar" evidence="10">
    <location>
        <begin position="206"/>
        <end position="303"/>
    </location>
</feature>
<dbReference type="GO" id="GO:0051724">
    <property type="term" value="F:NAD transmembrane transporter activity"/>
    <property type="evidence" value="ECO:0007669"/>
    <property type="project" value="Ensembl"/>
</dbReference>
<accession>A0A803VA27</accession>
<feature type="compositionally biased region" description="Pro residues" evidence="12">
    <location>
        <begin position="32"/>
        <end position="42"/>
    </location>
</feature>
<organism evidence="14 15">
    <name type="scientific">Ficedula albicollis</name>
    <name type="common">Collared flycatcher</name>
    <name type="synonym">Muscicapa albicollis</name>
    <dbReference type="NCBI Taxonomy" id="59894"/>
    <lineage>
        <taxon>Eukaryota</taxon>
        <taxon>Metazoa</taxon>
        <taxon>Chordata</taxon>
        <taxon>Craniata</taxon>
        <taxon>Vertebrata</taxon>
        <taxon>Euteleostomi</taxon>
        <taxon>Archelosauria</taxon>
        <taxon>Archosauria</taxon>
        <taxon>Dinosauria</taxon>
        <taxon>Saurischia</taxon>
        <taxon>Theropoda</taxon>
        <taxon>Coelurosauria</taxon>
        <taxon>Aves</taxon>
        <taxon>Neognathae</taxon>
        <taxon>Neoaves</taxon>
        <taxon>Telluraves</taxon>
        <taxon>Australaves</taxon>
        <taxon>Passeriformes</taxon>
        <taxon>Muscicapidae</taxon>
        <taxon>Ficedula</taxon>
    </lineage>
</organism>
<dbReference type="Proteomes" id="UP000016665">
    <property type="component" value="Chromosome 5"/>
</dbReference>
<evidence type="ECO:0000256" key="13">
    <source>
        <dbReference type="SAM" id="Phobius"/>
    </source>
</evidence>
<keyword evidence="5" id="KW-0677">Repeat</keyword>
<evidence type="ECO:0000256" key="7">
    <source>
        <dbReference type="ARBA" id="ARBA00022989"/>
    </source>
</evidence>
<reference evidence="14 15" key="1">
    <citation type="journal article" date="2012" name="Nature">
        <title>The genomic landscape of species divergence in Ficedula flycatchers.</title>
        <authorList>
            <person name="Ellegren H."/>
            <person name="Smeds L."/>
            <person name="Burri R."/>
            <person name="Olason P.I."/>
            <person name="Backstrom N."/>
            <person name="Kawakami T."/>
            <person name="Kunstner A."/>
            <person name="Makinen H."/>
            <person name="Nadachowska-Brzyska K."/>
            <person name="Qvarnstrom A."/>
            <person name="Uebbing S."/>
            <person name="Wolf J.B."/>
        </authorList>
    </citation>
    <scope>NUCLEOTIDE SEQUENCE [LARGE SCALE GENOMIC DNA]</scope>
</reference>
<evidence type="ECO:0000256" key="8">
    <source>
        <dbReference type="ARBA" id="ARBA00023128"/>
    </source>
</evidence>
<dbReference type="InterPro" id="IPR050567">
    <property type="entry name" value="Mitochondrial_Carrier"/>
</dbReference>
<evidence type="ECO:0000256" key="1">
    <source>
        <dbReference type="ARBA" id="ARBA00004448"/>
    </source>
</evidence>
<dbReference type="PANTHER" id="PTHR45624">
    <property type="entry name" value="MITOCHONDRIAL BASIC AMINO ACIDS TRANSPORTER-RELATED"/>
    <property type="match status" value="1"/>
</dbReference>
<dbReference type="InterPro" id="IPR018108">
    <property type="entry name" value="MCP_transmembrane"/>
</dbReference>
<gene>
    <name evidence="14" type="primary">SLC25A47</name>
</gene>
<sequence>MRITCEVCAWSTRGLNLTVGLVGPAGDGPFQPASPCPSPPPGLSRQKGTGNSSFGAAFQGCMALLIHCAPGTLPAFPALPPGTGRALGRPDRYPRPACLPSLLRVTQAAAALWMEFIAGAIGGGLSTAVGYPLDTVKVRIQTENHYRGFWHCVQETYRTEKVRGFYKGVTASALAVSVVSSVSFGTYKNCLGAICRLRYGAVDARPSQLDVSLAGAAAGAARVVLTNPSEVAKVRMQTQRSPHPSITHQPASKPKYQGSLHCLKVIIKEEGFGGLYKGCSALLCRDCSASAIYFLSYSAMCDWLTPDGRNKPGFLVVLLSGGFAGVLAWGLATPMDVIKSRMQTDESDQHKYKGLIHCVRESVRKEGPKVLFKGLGLNCIRAFPVNMVVFVTYEGVLRFTDRYIKKK</sequence>
<proteinExistence type="inferred from homology"/>
<evidence type="ECO:0000256" key="5">
    <source>
        <dbReference type="ARBA" id="ARBA00022737"/>
    </source>
</evidence>
<feature type="region of interest" description="Disordered" evidence="12">
    <location>
        <begin position="30"/>
        <end position="50"/>
    </location>
</feature>
<dbReference type="Ensembl" id="ENSFALT00000041171.1">
    <property type="protein sequence ID" value="ENSFALP00000019583.1"/>
    <property type="gene ID" value="ENSFALG00000027270.1"/>
</dbReference>
<dbReference type="PROSITE" id="PS50920">
    <property type="entry name" value="SOLCAR"/>
    <property type="match status" value="3"/>
</dbReference>
<dbReference type="AlphaFoldDB" id="A0A803VA27"/>
<dbReference type="GO" id="GO:0008521">
    <property type="term" value="F:acetyl-CoA transmembrane transporter activity"/>
    <property type="evidence" value="ECO:0007669"/>
    <property type="project" value="Ensembl"/>
</dbReference>
<keyword evidence="3 11" id="KW-0813">Transport</keyword>
<dbReference type="Gene3D" id="1.50.40.10">
    <property type="entry name" value="Mitochondrial carrier domain"/>
    <property type="match status" value="2"/>
</dbReference>
<comment type="similarity">
    <text evidence="2 11">Belongs to the mitochondrial carrier (TC 2.A.29) family.</text>
</comment>
<feature type="repeat" description="Solcar" evidence="10">
    <location>
        <begin position="110"/>
        <end position="193"/>
    </location>
</feature>
<evidence type="ECO:0000256" key="12">
    <source>
        <dbReference type="SAM" id="MobiDB-lite"/>
    </source>
</evidence>
<name>A0A803VA27_FICAL</name>
<evidence type="ECO:0000256" key="2">
    <source>
        <dbReference type="ARBA" id="ARBA00006375"/>
    </source>
</evidence>
<evidence type="ECO:0000256" key="11">
    <source>
        <dbReference type="RuleBase" id="RU000488"/>
    </source>
</evidence>
<reference evidence="14" key="2">
    <citation type="submission" date="2025-08" db="UniProtKB">
        <authorList>
            <consortium name="Ensembl"/>
        </authorList>
    </citation>
    <scope>IDENTIFICATION</scope>
</reference>
<protein>
    <submittedName>
        <fullName evidence="14">Solute carrier family 25 member 47</fullName>
    </submittedName>
</protein>
<dbReference type="PANTHER" id="PTHR45624:SF3">
    <property type="entry name" value="SOLUTE CARRIER FAMILY 25 MEMBER 47"/>
    <property type="match status" value="1"/>
</dbReference>
<dbReference type="GeneTree" id="ENSGT00940000159694"/>
<keyword evidence="7 13" id="KW-1133">Transmembrane helix</keyword>
<dbReference type="FunFam" id="1.50.40.10:FF:000049">
    <property type="entry name" value="Solute carrier family 25 member 45"/>
    <property type="match status" value="1"/>
</dbReference>
<evidence type="ECO:0000256" key="9">
    <source>
        <dbReference type="ARBA" id="ARBA00023136"/>
    </source>
</evidence>
<evidence type="ECO:0000313" key="14">
    <source>
        <dbReference type="Ensembl" id="ENSFALP00000019583.1"/>
    </source>
</evidence>
<evidence type="ECO:0000256" key="4">
    <source>
        <dbReference type="ARBA" id="ARBA00022692"/>
    </source>
</evidence>
<comment type="subcellular location">
    <subcellularLocation>
        <location evidence="1">Mitochondrion inner membrane</location>
        <topology evidence="1">Multi-pass membrane protein</topology>
    </subcellularLocation>
</comment>
<evidence type="ECO:0000256" key="6">
    <source>
        <dbReference type="ARBA" id="ARBA00022792"/>
    </source>
</evidence>
<keyword evidence="9 10" id="KW-0472">Membrane</keyword>
<reference evidence="14" key="3">
    <citation type="submission" date="2025-09" db="UniProtKB">
        <authorList>
            <consortium name="Ensembl"/>
        </authorList>
    </citation>
    <scope>IDENTIFICATION</scope>
</reference>
<keyword evidence="15" id="KW-1185">Reference proteome</keyword>
<dbReference type="InterPro" id="IPR023395">
    <property type="entry name" value="MCP_dom_sf"/>
</dbReference>
<feature type="repeat" description="Solcar" evidence="10">
    <location>
        <begin position="312"/>
        <end position="399"/>
    </location>
</feature>
<keyword evidence="4 10" id="KW-0812">Transmembrane</keyword>
<keyword evidence="6" id="KW-0999">Mitochondrion inner membrane</keyword>
<feature type="transmembrane region" description="Helical" evidence="13">
    <location>
        <begin position="313"/>
        <end position="332"/>
    </location>
</feature>
<evidence type="ECO:0000256" key="3">
    <source>
        <dbReference type="ARBA" id="ARBA00022448"/>
    </source>
</evidence>
<dbReference type="GO" id="GO:0005741">
    <property type="term" value="C:mitochondrial outer membrane"/>
    <property type="evidence" value="ECO:0007669"/>
    <property type="project" value="Ensembl"/>
</dbReference>
<dbReference type="PRINTS" id="PR00926">
    <property type="entry name" value="MITOCARRIER"/>
</dbReference>
<dbReference type="GO" id="GO:0005743">
    <property type="term" value="C:mitochondrial inner membrane"/>
    <property type="evidence" value="ECO:0007669"/>
    <property type="project" value="UniProtKB-SubCell"/>
</dbReference>
<dbReference type="InterPro" id="IPR002067">
    <property type="entry name" value="MCP"/>
</dbReference>
<evidence type="ECO:0000313" key="15">
    <source>
        <dbReference type="Proteomes" id="UP000016665"/>
    </source>
</evidence>
<evidence type="ECO:0000256" key="10">
    <source>
        <dbReference type="PROSITE-ProRule" id="PRU00282"/>
    </source>
</evidence>
<dbReference type="SUPFAM" id="SSF103506">
    <property type="entry name" value="Mitochondrial carrier"/>
    <property type="match status" value="1"/>
</dbReference>
<keyword evidence="8" id="KW-0496">Mitochondrion</keyword>